<dbReference type="STRING" id="656914.SAMN00017405_2375"/>
<proteinExistence type="predicted"/>
<reference evidence="1 2" key="1">
    <citation type="submission" date="2017-04" db="EMBL/GenBank/DDBJ databases">
        <authorList>
            <person name="Afonso C.L."/>
            <person name="Miller P.J."/>
            <person name="Scott M.A."/>
            <person name="Spackman E."/>
            <person name="Goraichik I."/>
            <person name="Dimitrov K.M."/>
            <person name="Suarez D.L."/>
            <person name="Swayne D.E."/>
        </authorList>
    </citation>
    <scope>NUCLEOTIDE SEQUENCE [LARGE SCALE GENOMIC DNA]</scope>
    <source>
        <strain evidence="1 2">DSM 11270</strain>
    </source>
</reference>
<dbReference type="AlphaFoldDB" id="A0A1W1UU57"/>
<accession>A0A1W1UU57</accession>
<organism evidence="1 2">
    <name type="scientific">Desulfonispora thiosulfatigenes DSM 11270</name>
    <dbReference type="NCBI Taxonomy" id="656914"/>
    <lineage>
        <taxon>Bacteria</taxon>
        <taxon>Bacillati</taxon>
        <taxon>Bacillota</taxon>
        <taxon>Clostridia</taxon>
        <taxon>Eubacteriales</taxon>
        <taxon>Peptococcaceae</taxon>
        <taxon>Desulfonispora</taxon>
    </lineage>
</organism>
<dbReference type="Proteomes" id="UP000192731">
    <property type="component" value="Unassembled WGS sequence"/>
</dbReference>
<dbReference type="EMBL" id="FWWT01000011">
    <property type="protein sequence ID" value="SMB84622.1"/>
    <property type="molecule type" value="Genomic_DNA"/>
</dbReference>
<name>A0A1W1UU57_DESTI</name>
<dbReference type="RefSeq" id="WP_159446255.1">
    <property type="nucleotide sequence ID" value="NZ_FWWT01000011.1"/>
</dbReference>
<evidence type="ECO:0000313" key="2">
    <source>
        <dbReference type="Proteomes" id="UP000192731"/>
    </source>
</evidence>
<evidence type="ECO:0000313" key="1">
    <source>
        <dbReference type="EMBL" id="SMB84622.1"/>
    </source>
</evidence>
<protein>
    <submittedName>
        <fullName evidence="1">Uncharacterized protein</fullName>
    </submittedName>
</protein>
<gene>
    <name evidence="1" type="ORF">SAMN00017405_2375</name>
</gene>
<sequence length="50" mass="5924">MKGFYKCSVCKQNLQLVDEYLADFKSVTDKNNNLLCINCYQNLCDREAYY</sequence>
<keyword evidence="2" id="KW-1185">Reference proteome</keyword>